<proteinExistence type="predicted"/>
<comment type="caution">
    <text evidence="1">The sequence shown here is derived from an EMBL/GenBank/DDBJ whole genome shotgun (WGS) entry which is preliminary data.</text>
</comment>
<sequence>MKKEEPMIVSLSSSSFCSKQHDSILDQGFLMGPSDSDIFPSNAPPAPMSKEWETVVCGKTKDQALHDGESEMLPPPR</sequence>
<protein>
    <submittedName>
        <fullName evidence="1">Uncharacterized protein</fullName>
    </submittedName>
</protein>
<evidence type="ECO:0000313" key="2">
    <source>
        <dbReference type="Proteomes" id="UP001057452"/>
    </source>
</evidence>
<reference evidence="1" key="1">
    <citation type="submission" date="2022-05" db="EMBL/GenBank/DDBJ databases">
        <title>Chromosome-level genome of Chaenocephalus aceratus.</title>
        <authorList>
            <person name="Park H."/>
        </authorList>
    </citation>
    <scope>NUCLEOTIDE SEQUENCE</scope>
    <source>
        <strain evidence="1">KU_202001</strain>
    </source>
</reference>
<accession>A0ACB9XII4</accession>
<evidence type="ECO:0000313" key="1">
    <source>
        <dbReference type="EMBL" id="KAI4826458.1"/>
    </source>
</evidence>
<organism evidence="1 2">
    <name type="scientific">Chaenocephalus aceratus</name>
    <name type="common">Blackfin icefish</name>
    <name type="synonym">Chaenichthys aceratus</name>
    <dbReference type="NCBI Taxonomy" id="36190"/>
    <lineage>
        <taxon>Eukaryota</taxon>
        <taxon>Metazoa</taxon>
        <taxon>Chordata</taxon>
        <taxon>Craniata</taxon>
        <taxon>Vertebrata</taxon>
        <taxon>Euteleostomi</taxon>
        <taxon>Actinopterygii</taxon>
        <taxon>Neopterygii</taxon>
        <taxon>Teleostei</taxon>
        <taxon>Neoteleostei</taxon>
        <taxon>Acanthomorphata</taxon>
        <taxon>Eupercaria</taxon>
        <taxon>Perciformes</taxon>
        <taxon>Notothenioidei</taxon>
        <taxon>Channichthyidae</taxon>
        <taxon>Chaenocephalus</taxon>
    </lineage>
</organism>
<dbReference type="EMBL" id="CM043789">
    <property type="protein sequence ID" value="KAI4826458.1"/>
    <property type="molecule type" value="Genomic_DNA"/>
</dbReference>
<keyword evidence="2" id="KW-1185">Reference proteome</keyword>
<name>A0ACB9XII4_CHAAC</name>
<gene>
    <name evidence="1" type="ORF">KUCAC02_029905</name>
</gene>
<dbReference type="Proteomes" id="UP001057452">
    <property type="component" value="Chromosome 5"/>
</dbReference>